<proteinExistence type="predicted"/>
<dbReference type="EMBL" id="JBHSQV010000010">
    <property type="protein sequence ID" value="MFC5985223.1"/>
    <property type="molecule type" value="Genomic_DNA"/>
</dbReference>
<gene>
    <name evidence="2" type="ORF">ACFPXP_01890</name>
</gene>
<feature type="region of interest" description="Disordered" evidence="1">
    <location>
        <begin position="21"/>
        <end position="60"/>
    </location>
</feature>
<accession>A0ABW1IJK7</accession>
<comment type="caution">
    <text evidence="2">The sequence shown here is derived from an EMBL/GenBank/DDBJ whole genome shotgun (WGS) entry which is preliminary data.</text>
</comment>
<evidence type="ECO:0000256" key="1">
    <source>
        <dbReference type="SAM" id="MobiDB-lite"/>
    </source>
</evidence>
<dbReference type="Proteomes" id="UP001596250">
    <property type="component" value="Unassembled WGS sequence"/>
</dbReference>
<feature type="compositionally biased region" description="Polar residues" evidence="1">
    <location>
        <begin position="38"/>
        <end position="51"/>
    </location>
</feature>
<dbReference type="RefSeq" id="WP_379891847.1">
    <property type="nucleotide sequence ID" value="NZ_CBCSCT010000003.1"/>
</dbReference>
<evidence type="ECO:0000313" key="3">
    <source>
        <dbReference type="Proteomes" id="UP001596250"/>
    </source>
</evidence>
<feature type="compositionally biased region" description="Low complexity" evidence="1">
    <location>
        <begin position="21"/>
        <end position="33"/>
    </location>
</feature>
<evidence type="ECO:0000313" key="2">
    <source>
        <dbReference type="EMBL" id="MFC5985223.1"/>
    </source>
</evidence>
<organism evidence="2 3">
    <name type="scientific">Marinicrinis lubricantis</name>
    <dbReference type="NCBI Taxonomy" id="2086470"/>
    <lineage>
        <taxon>Bacteria</taxon>
        <taxon>Bacillati</taxon>
        <taxon>Bacillota</taxon>
        <taxon>Bacilli</taxon>
        <taxon>Bacillales</taxon>
        <taxon>Paenibacillaceae</taxon>
    </lineage>
</organism>
<name>A0ABW1IJK7_9BACL</name>
<protein>
    <submittedName>
        <fullName evidence="2">Uncharacterized protein</fullName>
    </submittedName>
</protein>
<reference evidence="3" key="1">
    <citation type="journal article" date="2019" name="Int. J. Syst. Evol. Microbiol.">
        <title>The Global Catalogue of Microorganisms (GCM) 10K type strain sequencing project: providing services to taxonomists for standard genome sequencing and annotation.</title>
        <authorList>
            <consortium name="The Broad Institute Genomics Platform"/>
            <consortium name="The Broad Institute Genome Sequencing Center for Infectious Disease"/>
            <person name="Wu L."/>
            <person name="Ma J."/>
        </authorList>
    </citation>
    <scope>NUCLEOTIDE SEQUENCE [LARGE SCALE GENOMIC DNA]</scope>
    <source>
        <strain evidence="3">CCM 8749</strain>
    </source>
</reference>
<sequence>MTESSKKISLAEAAKQMLAQKKQAQATAAGQQGKHQKSSNQTMKSQLTKKPNNQRKRMGV</sequence>
<keyword evidence="3" id="KW-1185">Reference proteome</keyword>